<comment type="cofactor">
    <cofactor evidence="2">
        <name>Mn(2+)</name>
        <dbReference type="ChEBI" id="CHEBI:29035"/>
    </cofactor>
    <text evidence="2">The Mn(2+) ion enhances activity.</text>
</comment>
<dbReference type="AlphaFoldDB" id="A0A0P8AT42"/>
<sequence length="375" mass="40958">MNPLIHLRHILHQHPEIAGEETETAQRILEFFKPLQADEVIKNLGGTGLAFIFKGKNPGKRLLFRSELDALPIEEKGDPSYRSTISGKAHLCGHDGHMAIICGLGEKLAQTRPESGEVILLFQPAEETGEGAQAILNDSRFEEIRPDYAFALHNLPGFPLHQVVLRKGTFAAGSTGMTLQFIGKTSHAAHPEDGRNPAAAISQLILALPEIRKSIPGYCLATVIHVQIGSLAFGTSAGTGSLSLTLRAFDQENLEQLIEEVEKKAKQLAKAENLDINIRFQESFAVSKNDPAAAKLAEQAFESLGLKVLEKADPFRWSEDFGLFSQSCPAYLFGLGAGENSPQLHEPTYDFPDELIETGVGIFDRIVRNQSKGKS</sequence>
<accession>A0A0P8AT42</accession>
<dbReference type="eggNOG" id="COG1473">
    <property type="taxonomic scope" value="Bacteria"/>
</dbReference>
<evidence type="ECO:0000256" key="2">
    <source>
        <dbReference type="PIRSR" id="PIRSR005962-1"/>
    </source>
</evidence>
<dbReference type="Pfam" id="PF07687">
    <property type="entry name" value="M20_dimer"/>
    <property type="match status" value="1"/>
</dbReference>
<dbReference type="SUPFAM" id="SSF53187">
    <property type="entry name" value="Zn-dependent exopeptidases"/>
    <property type="match status" value="1"/>
</dbReference>
<dbReference type="Gene3D" id="3.30.70.360">
    <property type="match status" value="1"/>
</dbReference>
<evidence type="ECO:0000313" key="6">
    <source>
        <dbReference type="Proteomes" id="UP000050421"/>
    </source>
</evidence>
<organism evidence="5 6">
    <name type="scientific">Algoriphagus marincola HL-49</name>
    <dbReference type="NCBI Taxonomy" id="1305737"/>
    <lineage>
        <taxon>Bacteria</taxon>
        <taxon>Pseudomonadati</taxon>
        <taxon>Bacteroidota</taxon>
        <taxon>Cytophagia</taxon>
        <taxon>Cytophagales</taxon>
        <taxon>Cyclobacteriaceae</taxon>
        <taxon>Algoriphagus</taxon>
    </lineage>
</organism>
<feature type="domain" description="Peptidase M20 dimerisation" evidence="4">
    <location>
        <begin position="173"/>
        <end position="271"/>
    </location>
</feature>
<feature type="binding site" evidence="2">
    <location>
        <position position="153"/>
    </location>
    <ligand>
        <name>Mn(2+)</name>
        <dbReference type="ChEBI" id="CHEBI:29035"/>
        <label>2</label>
    </ligand>
</feature>
<feature type="binding site" evidence="2">
    <location>
        <position position="345"/>
    </location>
    <ligand>
        <name>Mn(2+)</name>
        <dbReference type="ChEBI" id="CHEBI:29035"/>
        <label>2</label>
    </ligand>
</feature>
<dbReference type="GO" id="GO:0016787">
    <property type="term" value="F:hydrolase activity"/>
    <property type="evidence" value="ECO:0007669"/>
    <property type="project" value="UniProtKB-KW"/>
</dbReference>
<dbReference type="Gene3D" id="3.40.630.10">
    <property type="entry name" value="Zn peptidases"/>
    <property type="match status" value="1"/>
</dbReference>
<dbReference type="SUPFAM" id="SSF55031">
    <property type="entry name" value="Bacterial exopeptidase dimerisation domain"/>
    <property type="match status" value="1"/>
</dbReference>
<dbReference type="OrthoDB" id="9776731at2"/>
<evidence type="ECO:0000256" key="3">
    <source>
        <dbReference type="SAM" id="Coils"/>
    </source>
</evidence>
<feature type="binding site" evidence="2">
    <location>
        <position position="127"/>
    </location>
    <ligand>
        <name>Mn(2+)</name>
        <dbReference type="ChEBI" id="CHEBI:29035"/>
        <label>2</label>
    </ligand>
</feature>
<feature type="binding site" evidence="2">
    <location>
        <position position="92"/>
    </location>
    <ligand>
        <name>Mn(2+)</name>
        <dbReference type="ChEBI" id="CHEBI:29035"/>
        <label>2</label>
    </ligand>
</feature>
<comment type="caution">
    <text evidence="5">The sequence shown here is derived from an EMBL/GenBank/DDBJ whole genome shotgun (WGS) entry which is preliminary data.</text>
</comment>
<dbReference type="PANTHER" id="PTHR11014:SF169">
    <property type="entry name" value="CLAN MH, FAMILY M20, PEPTIDASE T-LIKE METALLOPEPTIDASE"/>
    <property type="match status" value="1"/>
</dbReference>
<keyword evidence="3" id="KW-0175">Coiled coil</keyword>
<keyword evidence="2" id="KW-0479">Metal-binding</keyword>
<dbReference type="PATRIC" id="fig|1305737.6.peg.1319"/>
<dbReference type="NCBIfam" id="TIGR01891">
    <property type="entry name" value="amidohydrolases"/>
    <property type="match status" value="1"/>
</dbReference>
<dbReference type="PIRSF" id="PIRSF005962">
    <property type="entry name" value="Pept_M20D_amidohydro"/>
    <property type="match status" value="1"/>
</dbReference>
<dbReference type="Pfam" id="PF01546">
    <property type="entry name" value="Peptidase_M20"/>
    <property type="match status" value="1"/>
</dbReference>
<gene>
    <name evidence="5" type="ORF">HLUCCX10_03220</name>
</gene>
<dbReference type="PANTHER" id="PTHR11014">
    <property type="entry name" value="PEPTIDASE M20 FAMILY MEMBER"/>
    <property type="match status" value="1"/>
</dbReference>
<feature type="coiled-coil region" evidence="3">
    <location>
        <begin position="247"/>
        <end position="274"/>
    </location>
</feature>
<protein>
    <submittedName>
        <fullName evidence="5">Amidohydrolase</fullName>
    </submittedName>
</protein>
<keyword evidence="2" id="KW-0464">Manganese</keyword>
<dbReference type="InterPro" id="IPR017439">
    <property type="entry name" value="Amidohydrolase"/>
</dbReference>
<dbReference type="InterPro" id="IPR036264">
    <property type="entry name" value="Bact_exopeptidase_dim_dom"/>
</dbReference>
<evidence type="ECO:0000256" key="1">
    <source>
        <dbReference type="ARBA" id="ARBA00022801"/>
    </source>
</evidence>
<evidence type="ECO:0000313" key="5">
    <source>
        <dbReference type="EMBL" id="KPQ19310.1"/>
    </source>
</evidence>
<reference evidence="5 6" key="1">
    <citation type="submission" date="2015-09" db="EMBL/GenBank/DDBJ databases">
        <title>Identification and resolution of microdiversity through metagenomic sequencing of parallel consortia.</title>
        <authorList>
            <person name="Nelson W.C."/>
            <person name="Romine M.F."/>
            <person name="Lindemann S.R."/>
        </authorList>
    </citation>
    <scope>NUCLEOTIDE SEQUENCE [LARGE SCALE GENOMIC DNA]</scope>
    <source>
        <strain evidence="5">HL-49</strain>
    </source>
</reference>
<name>A0A0P8AT42_9BACT</name>
<dbReference type="Proteomes" id="UP000050421">
    <property type="component" value="Unassembled WGS sequence"/>
</dbReference>
<feature type="binding site" evidence="2">
    <location>
        <position position="94"/>
    </location>
    <ligand>
        <name>Mn(2+)</name>
        <dbReference type="ChEBI" id="CHEBI:29035"/>
        <label>2</label>
    </ligand>
</feature>
<dbReference type="InterPro" id="IPR002933">
    <property type="entry name" value="Peptidase_M20"/>
</dbReference>
<dbReference type="GO" id="GO:0046872">
    <property type="term" value="F:metal ion binding"/>
    <property type="evidence" value="ECO:0007669"/>
    <property type="project" value="UniProtKB-KW"/>
</dbReference>
<dbReference type="InterPro" id="IPR011650">
    <property type="entry name" value="Peptidase_M20_dimer"/>
</dbReference>
<proteinExistence type="predicted"/>
<evidence type="ECO:0000259" key="4">
    <source>
        <dbReference type="Pfam" id="PF07687"/>
    </source>
</evidence>
<dbReference type="EMBL" id="LJXT01000012">
    <property type="protein sequence ID" value="KPQ19310.1"/>
    <property type="molecule type" value="Genomic_DNA"/>
</dbReference>
<keyword evidence="1 5" id="KW-0378">Hydrolase</keyword>